<accession>A0A8H4EP75</accession>
<dbReference type="AlphaFoldDB" id="A0A8H4EP75"/>
<proteinExistence type="predicted"/>
<dbReference type="Proteomes" id="UP000439903">
    <property type="component" value="Unassembled WGS sequence"/>
</dbReference>
<feature type="transmembrane region" description="Helical" evidence="1">
    <location>
        <begin position="135"/>
        <end position="151"/>
    </location>
</feature>
<feature type="transmembrane region" description="Helical" evidence="1">
    <location>
        <begin position="313"/>
        <end position="335"/>
    </location>
</feature>
<protein>
    <submittedName>
        <fullName evidence="2">Uncharacterized protein</fullName>
    </submittedName>
</protein>
<feature type="transmembrane region" description="Helical" evidence="1">
    <location>
        <begin position="50"/>
        <end position="67"/>
    </location>
</feature>
<reference evidence="2 3" key="1">
    <citation type="journal article" date="2019" name="Environ. Microbiol.">
        <title>At the nexus of three kingdoms: the genome of the mycorrhizal fungus Gigaspora margarita provides insights into plant, endobacterial and fungal interactions.</title>
        <authorList>
            <person name="Venice F."/>
            <person name="Ghignone S."/>
            <person name="Salvioli di Fossalunga A."/>
            <person name="Amselem J."/>
            <person name="Novero M."/>
            <person name="Xianan X."/>
            <person name="Sedzielewska Toro K."/>
            <person name="Morin E."/>
            <person name="Lipzen A."/>
            <person name="Grigoriev I.V."/>
            <person name="Henrissat B."/>
            <person name="Martin F.M."/>
            <person name="Bonfante P."/>
        </authorList>
    </citation>
    <scope>NUCLEOTIDE SEQUENCE [LARGE SCALE GENOMIC DNA]</scope>
    <source>
        <strain evidence="2 3">BEG34</strain>
    </source>
</reference>
<feature type="transmembrane region" description="Helical" evidence="1">
    <location>
        <begin position="172"/>
        <end position="193"/>
    </location>
</feature>
<keyword evidence="1" id="KW-1133">Transmembrane helix</keyword>
<keyword evidence="3" id="KW-1185">Reference proteome</keyword>
<evidence type="ECO:0000313" key="2">
    <source>
        <dbReference type="EMBL" id="KAF0527403.1"/>
    </source>
</evidence>
<feature type="transmembrane region" description="Helical" evidence="1">
    <location>
        <begin position="213"/>
        <end position="241"/>
    </location>
</feature>
<keyword evidence="1" id="KW-0472">Membrane</keyword>
<dbReference type="EMBL" id="WTPW01000280">
    <property type="protein sequence ID" value="KAF0527403.1"/>
    <property type="molecule type" value="Genomic_DNA"/>
</dbReference>
<sequence>MVHLNNNFALTCKNIYSNNSNITTLRCICDFRINYRGCEEEGVLLLVHRLLIPYSIFIIMISLGFIYHRMVCKGQTFFLPHTRERGILRIMPQGIFHLTTILFNMLSAIHMSLVLSDSYPNSVMAEIGQDLSREISIGMALIYPISIIYSTPALKISSKTPDEVPRKQPNKYIVDIIGISVLIAPFATLFPFACLTGYWANVDYSSALIYTEVHYIILVLWGLTFLGSVIYFWCKLIFIIWNRITELKKKEYNGRSDIGLTVSTLQRAARNLCLALFVLVVAMLLYIVTIFSYCVIHKDMTLLSSGVNIGYMIAWDCTIPVVLNIIQCIFLYNGLRPMPRLSSSSISDTSSRNRSSLNRPNFRFSLLFTRREIDRRSSTLYDEEASTTSGAHNSIINPLQIQPLTDNIIEKPISKNLNQNDNDIHRDSKSSIKAIQAEEVRHDSIQSINSLKTSKSSKYGSVKHSAQNSISTLSDFNIPSEENGIAIYPSSLTPRNSYCLSPKLSRLLQLNLDEKVLNNTIQSPNISDFTRKSPVLRHHRSQESSMGYIAEEILDDDLHNRQLINNNNSDQNSYNESGCSEVDGITSSISHDASSSTIISPDAVAFAKASWAKSEEDLGIHKRNISVNVSRHTSKTWSSLGLQRDSISIYSDTHDKQEWLKRRPLSPLVRKVTIPRSGLVIKTDY</sequence>
<feature type="transmembrane region" description="Helical" evidence="1">
    <location>
        <begin position="95"/>
        <end position="115"/>
    </location>
</feature>
<evidence type="ECO:0000256" key="1">
    <source>
        <dbReference type="SAM" id="Phobius"/>
    </source>
</evidence>
<keyword evidence="1" id="KW-0812">Transmembrane</keyword>
<gene>
    <name evidence="2" type="ORF">F8M41_013708</name>
</gene>
<feature type="transmembrane region" description="Helical" evidence="1">
    <location>
        <begin position="272"/>
        <end position="293"/>
    </location>
</feature>
<organism evidence="2 3">
    <name type="scientific">Gigaspora margarita</name>
    <dbReference type="NCBI Taxonomy" id="4874"/>
    <lineage>
        <taxon>Eukaryota</taxon>
        <taxon>Fungi</taxon>
        <taxon>Fungi incertae sedis</taxon>
        <taxon>Mucoromycota</taxon>
        <taxon>Glomeromycotina</taxon>
        <taxon>Glomeromycetes</taxon>
        <taxon>Diversisporales</taxon>
        <taxon>Gigasporaceae</taxon>
        <taxon>Gigaspora</taxon>
    </lineage>
</organism>
<name>A0A8H4EP75_GIGMA</name>
<dbReference type="OrthoDB" id="2131431at2759"/>
<comment type="caution">
    <text evidence="2">The sequence shown here is derived from an EMBL/GenBank/DDBJ whole genome shotgun (WGS) entry which is preliminary data.</text>
</comment>
<evidence type="ECO:0000313" key="3">
    <source>
        <dbReference type="Proteomes" id="UP000439903"/>
    </source>
</evidence>